<dbReference type="Gene3D" id="3.90.660.10">
    <property type="match status" value="1"/>
</dbReference>
<evidence type="ECO:0000259" key="2">
    <source>
        <dbReference type="Pfam" id="PF01593"/>
    </source>
</evidence>
<sequence length="664" mass="75758">MATSNASKVIIVGAGMSGISAAKRLFDLGVTDILILEATNHIGGRMRSTRFADLNVEMGANWVEGVNGKEVNPIWEMAENVGLRTFRSDYSNLSSNTYGQNGKKHDQKDVDEVMNDAEETYKSAEEYSKKLPCSGHKDISIKSFQRLEKRIPSSEVEMAVDYYNYDYEFAEPPRVTSLQSTVPLPTFANYGDDVYFVADQRGYEYLVYKMATEFLETDEEDNIVDPRLHLGQVVINIDYSEEETATVSTDDGSVYKADFVLVSVSLGVLQSDLINFHPALPDDKAQALAEFDMAVYTKIFLKFPYKFWPDGDGSQFFLYASERRGYYPLWQQFEKEYPGANVLMVTVTDDESKRIEKQDDSETKKEAMEVLRKIFGEDIPEAEYILTYLKSQGISAAKRLFDLGVTDILILEATSHIGGRMRSTSFAGLNVEMGANWETYKSAEEFSKKLPCSGYKDISIKSFQRLEKKIPSSEVEMAVDYFNYDYEFAEPPRVTSLQSTVPLPTFADYGDDIYFVADKRGYEYLVYKMATEFLETDEDNNIVDPRLHLGEVVINIDYSEEETATVSTDDGSVYKADFVLVSVNLGVLQSDLINFDPALPDDKAQALAEFDMAVYTKIFLKFPSKFWPDKEIKEKSQFFLYASERRGYYPFWQQFEEEYRKPMF</sequence>
<dbReference type="InterPro" id="IPR036188">
    <property type="entry name" value="FAD/NAD-bd_sf"/>
</dbReference>
<proteinExistence type="inferred from homology"/>
<name>A0AAQ3L1L5_9LILI</name>
<feature type="domain" description="Amine oxidase" evidence="2">
    <location>
        <begin position="393"/>
        <end position="437"/>
    </location>
</feature>
<dbReference type="Pfam" id="PF01593">
    <property type="entry name" value="Amino_oxidase"/>
    <property type="match status" value="3"/>
</dbReference>
<feature type="domain" description="Amine oxidase" evidence="2">
    <location>
        <begin position="466"/>
        <end position="657"/>
    </location>
</feature>
<evidence type="ECO:0000313" key="3">
    <source>
        <dbReference type="EMBL" id="WOL18620.1"/>
    </source>
</evidence>
<evidence type="ECO:0000313" key="4">
    <source>
        <dbReference type="Proteomes" id="UP001327560"/>
    </source>
</evidence>
<reference evidence="3 4" key="1">
    <citation type="submission" date="2023-10" db="EMBL/GenBank/DDBJ databases">
        <title>Chromosome-scale genome assembly provides insights into flower coloration mechanisms of Canna indica.</title>
        <authorList>
            <person name="Li C."/>
        </authorList>
    </citation>
    <scope>NUCLEOTIDE SEQUENCE [LARGE SCALE GENOMIC DNA]</scope>
    <source>
        <tissue evidence="3">Flower</tissue>
    </source>
</reference>
<accession>A0AAQ3L1L5</accession>
<dbReference type="InterPro" id="IPR002937">
    <property type="entry name" value="Amino_oxidase"/>
</dbReference>
<organism evidence="3 4">
    <name type="scientific">Canna indica</name>
    <name type="common">Indian-shot</name>
    <dbReference type="NCBI Taxonomy" id="4628"/>
    <lineage>
        <taxon>Eukaryota</taxon>
        <taxon>Viridiplantae</taxon>
        <taxon>Streptophyta</taxon>
        <taxon>Embryophyta</taxon>
        <taxon>Tracheophyta</taxon>
        <taxon>Spermatophyta</taxon>
        <taxon>Magnoliopsida</taxon>
        <taxon>Liliopsida</taxon>
        <taxon>Zingiberales</taxon>
        <taxon>Cannaceae</taxon>
        <taxon>Canna</taxon>
    </lineage>
</organism>
<evidence type="ECO:0000256" key="1">
    <source>
        <dbReference type="ARBA" id="ARBA00005995"/>
    </source>
</evidence>
<gene>
    <name evidence="3" type="ORF">Cni_G27417</name>
</gene>
<dbReference type="GO" id="GO:0006598">
    <property type="term" value="P:polyamine catabolic process"/>
    <property type="evidence" value="ECO:0007669"/>
    <property type="project" value="TreeGrafter"/>
</dbReference>
<dbReference type="Gene3D" id="3.50.50.60">
    <property type="entry name" value="FAD/NAD(P)-binding domain"/>
    <property type="match status" value="2"/>
</dbReference>
<dbReference type="AlphaFoldDB" id="A0AAQ3L1L5"/>
<dbReference type="SUPFAM" id="SSF54373">
    <property type="entry name" value="FAD-linked reductases, C-terminal domain"/>
    <property type="match status" value="1"/>
</dbReference>
<comment type="similarity">
    <text evidence="1">Belongs to the flavin monoamine oxidase family.</text>
</comment>
<dbReference type="Proteomes" id="UP001327560">
    <property type="component" value="Chromosome 9"/>
</dbReference>
<keyword evidence="4" id="KW-1185">Reference proteome</keyword>
<dbReference type="SUPFAM" id="SSF51905">
    <property type="entry name" value="FAD/NAD(P)-binding domain"/>
    <property type="match status" value="2"/>
</dbReference>
<dbReference type="PANTHER" id="PTHR10742:SF313">
    <property type="entry name" value="AMINE OXIDASE"/>
    <property type="match status" value="1"/>
</dbReference>
<feature type="domain" description="Amine oxidase" evidence="2">
    <location>
        <begin position="16"/>
        <end position="385"/>
    </location>
</feature>
<dbReference type="GO" id="GO:0016491">
    <property type="term" value="F:oxidoreductase activity"/>
    <property type="evidence" value="ECO:0007669"/>
    <property type="project" value="InterPro"/>
</dbReference>
<protein>
    <recommendedName>
        <fullName evidence="2">Amine oxidase domain-containing protein</fullName>
    </recommendedName>
</protein>
<dbReference type="InterPro" id="IPR050281">
    <property type="entry name" value="Flavin_monoamine_oxidase"/>
</dbReference>
<dbReference type="PANTHER" id="PTHR10742">
    <property type="entry name" value="FLAVIN MONOAMINE OXIDASE"/>
    <property type="match status" value="1"/>
</dbReference>
<dbReference type="EMBL" id="CP136898">
    <property type="protein sequence ID" value="WOL18620.1"/>
    <property type="molecule type" value="Genomic_DNA"/>
</dbReference>